<proteinExistence type="predicted"/>
<accession>A0ACB8WFT3</accession>
<dbReference type="Proteomes" id="UP000831701">
    <property type="component" value="Chromosome 10"/>
</dbReference>
<comment type="caution">
    <text evidence="1">The sequence shown here is derived from an EMBL/GenBank/DDBJ whole genome shotgun (WGS) entry which is preliminary data.</text>
</comment>
<gene>
    <name evidence="1" type="ORF">L3Q82_009390</name>
</gene>
<name>A0ACB8WFT3_9TELE</name>
<evidence type="ECO:0000313" key="1">
    <source>
        <dbReference type="EMBL" id="KAI3366716.1"/>
    </source>
</evidence>
<keyword evidence="2" id="KW-1185">Reference proteome</keyword>
<evidence type="ECO:0000313" key="2">
    <source>
        <dbReference type="Proteomes" id="UP000831701"/>
    </source>
</evidence>
<sequence length="654" mass="75544">MASAHQSDEENPSESESEESDSEEQSEEEDSDCQDFGKQPCKYYNSGGCRDGQRCSYLHVCKYALKGNCRYGSSYPKLTDGRYYQWQLNDGNTWMDVDNDHIIEAQYSLPHTRSIKIYNTPYGAVCIDFNRMKVFGKSLRVRRLDDGNTEWIWYCTLGRKWIKYGDKDSKGKPTPVKSADIEKKFQSNSNSSFTFHVGAETFEIRFNDMRQVGKKKKRKVTRRPLYRQQAGAAVSQATAAVQNLSLNTTPQWQFEGNSGTWHVFKYRRGTRSECSVNSEDIERMYQQNQQGSMTFKVKNNSYNLDFGVFYNHNTENGWDSSQEATVSGKHYEWQLLVGPQWLRIDHDHVIETHYCQPGAKGITINTNQGQVFIDFDKLQTLNPAMKVHRLTFFPSGQTEDVGWYFRDDQLWREYGSQSSGLLPSSVSSSDVEHQFTLNPQGNFTFMVGSTSYRLDFSTMTQINCTTGLRRNVRRRPKLKSNTDSLYATTQLADGGYKWEFMGEEGQWTEYAAHVCSLDSAAIERQYQLNPQGQLHFKTKKFTYTLDFSRMYQVNDTVGTQRAVRRTANNGSQQISSGGAQPRWQFKDIGGIWRDYTNRHQCNISSQDIELQYQQNPSGTMMFTTNNFNYELNFSAMTQRNLSTNTTRQVRRLNQ</sequence>
<reference evidence="1" key="1">
    <citation type="submission" date="2022-04" db="EMBL/GenBank/DDBJ databases">
        <title>Jade perch genome.</title>
        <authorList>
            <person name="Chao B."/>
        </authorList>
    </citation>
    <scope>NUCLEOTIDE SEQUENCE</scope>
    <source>
        <strain evidence="1">CB-2022</strain>
    </source>
</reference>
<organism evidence="1 2">
    <name type="scientific">Scortum barcoo</name>
    <name type="common">barcoo grunter</name>
    <dbReference type="NCBI Taxonomy" id="214431"/>
    <lineage>
        <taxon>Eukaryota</taxon>
        <taxon>Metazoa</taxon>
        <taxon>Chordata</taxon>
        <taxon>Craniata</taxon>
        <taxon>Vertebrata</taxon>
        <taxon>Euteleostomi</taxon>
        <taxon>Actinopterygii</taxon>
        <taxon>Neopterygii</taxon>
        <taxon>Teleostei</taxon>
        <taxon>Neoteleostei</taxon>
        <taxon>Acanthomorphata</taxon>
        <taxon>Eupercaria</taxon>
        <taxon>Centrarchiformes</taxon>
        <taxon>Terapontoidei</taxon>
        <taxon>Terapontidae</taxon>
        <taxon>Scortum</taxon>
    </lineage>
</organism>
<dbReference type="EMBL" id="CM041540">
    <property type="protein sequence ID" value="KAI3366716.1"/>
    <property type="molecule type" value="Genomic_DNA"/>
</dbReference>
<protein>
    <submittedName>
        <fullName evidence="1">Uncharacterized protein</fullName>
    </submittedName>
</protein>